<feature type="region of interest" description="Disordered" evidence="10">
    <location>
        <begin position="152"/>
        <end position="179"/>
    </location>
</feature>
<dbReference type="InterPro" id="IPR001736">
    <property type="entry name" value="PLipase_D/transphosphatidylase"/>
</dbReference>
<reference evidence="12 13" key="1">
    <citation type="submission" date="2023-07" db="EMBL/GenBank/DDBJ databases">
        <title>Genomic Encyclopedia of Type Strains, Phase IV (KMG-IV): sequencing the most valuable type-strain genomes for metagenomic binning, comparative biology and taxonomic classification.</title>
        <authorList>
            <person name="Goeker M."/>
        </authorList>
    </citation>
    <scope>NUCLEOTIDE SEQUENCE [LARGE SCALE GENOMIC DNA]</scope>
    <source>
        <strain evidence="12 13">B1-1</strain>
    </source>
</reference>
<dbReference type="Pfam" id="PF00614">
    <property type="entry name" value="PLDc"/>
    <property type="match status" value="1"/>
</dbReference>
<evidence type="ECO:0000256" key="2">
    <source>
        <dbReference type="ARBA" id="ARBA00003145"/>
    </source>
</evidence>
<keyword evidence="6" id="KW-0677">Repeat</keyword>
<comment type="catalytic activity">
    <reaction evidence="1">
        <text>a 1,2-diacyl-sn-glycero-3-phosphocholine + H2O = a 1,2-diacyl-sn-glycero-3-phosphate + choline + H(+)</text>
        <dbReference type="Rhea" id="RHEA:14445"/>
        <dbReference type="ChEBI" id="CHEBI:15354"/>
        <dbReference type="ChEBI" id="CHEBI:15377"/>
        <dbReference type="ChEBI" id="CHEBI:15378"/>
        <dbReference type="ChEBI" id="CHEBI:57643"/>
        <dbReference type="ChEBI" id="CHEBI:58608"/>
        <dbReference type="EC" id="3.1.4.4"/>
    </reaction>
</comment>
<gene>
    <name evidence="12" type="ORF">QO015_003395</name>
</gene>
<evidence type="ECO:0000256" key="4">
    <source>
        <dbReference type="ARBA" id="ARBA00018392"/>
    </source>
</evidence>
<evidence type="ECO:0000256" key="7">
    <source>
        <dbReference type="ARBA" id="ARBA00022801"/>
    </source>
</evidence>
<accession>A0ABU0M9Z4</accession>
<evidence type="ECO:0000256" key="10">
    <source>
        <dbReference type="SAM" id="MobiDB-lite"/>
    </source>
</evidence>
<organism evidence="12 13">
    <name type="scientific">Kaistia geumhonensis</name>
    <dbReference type="NCBI Taxonomy" id="410839"/>
    <lineage>
        <taxon>Bacteria</taxon>
        <taxon>Pseudomonadati</taxon>
        <taxon>Pseudomonadota</taxon>
        <taxon>Alphaproteobacteria</taxon>
        <taxon>Hyphomicrobiales</taxon>
        <taxon>Kaistiaceae</taxon>
        <taxon>Kaistia</taxon>
    </lineage>
</organism>
<feature type="domain" description="PLD phosphodiesterase" evidence="11">
    <location>
        <begin position="354"/>
        <end position="376"/>
    </location>
</feature>
<dbReference type="Pfam" id="PF13091">
    <property type="entry name" value="PLDc_2"/>
    <property type="match status" value="1"/>
</dbReference>
<dbReference type="PANTHER" id="PTHR18896:SF76">
    <property type="entry name" value="PHOSPHOLIPASE"/>
    <property type="match status" value="1"/>
</dbReference>
<evidence type="ECO:0000259" key="11">
    <source>
        <dbReference type="PROSITE" id="PS50035"/>
    </source>
</evidence>
<dbReference type="Proteomes" id="UP001223743">
    <property type="component" value="Unassembled WGS sequence"/>
</dbReference>
<evidence type="ECO:0000313" key="13">
    <source>
        <dbReference type="Proteomes" id="UP001223743"/>
    </source>
</evidence>
<dbReference type="SUPFAM" id="SSF56024">
    <property type="entry name" value="Phospholipase D/nuclease"/>
    <property type="match status" value="2"/>
</dbReference>
<feature type="domain" description="PLD phosphodiesterase" evidence="11">
    <location>
        <begin position="129"/>
        <end position="156"/>
    </location>
</feature>
<feature type="compositionally biased region" description="Basic and acidic residues" evidence="10">
    <location>
        <begin position="154"/>
        <end position="179"/>
    </location>
</feature>
<evidence type="ECO:0000256" key="9">
    <source>
        <dbReference type="ARBA" id="ARBA00029594"/>
    </source>
</evidence>
<dbReference type="InterPro" id="IPR015679">
    <property type="entry name" value="PLipase_D_fam"/>
</dbReference>
<evidence type="ECO:0000256" key="1">
    <source>
        <dbReference type="ARBA" id="ARBA00000798"/>
    </source>
</evidence>
<proteinExistence type="predicted"/>
<dbReference type="PANTHER" id="PTHR18896">
    <property type="entry name" value="PHOSPHOLIPASE D"/>
    <property type="match status" value="1"/>
</dbReference>
<protein>
    <recommendedName>
        <fullName evidence="4">Phospholipase D</fullName>
    </recommendedName>
    <alternativeName>
        <fullName evidence="9">Choline phosphatase</fullName>
    </alternativeName>
</protein>
<dbReference type="InterPro" id="IPR025202">
    <property type="entry name" value="PLD-like_dom"/>
</dbReference>
<sequence length="488" mass="54346">MSTRFHPVATGLLAPGRNAWRSEISARTAVIVDGFDYFRHLEEALRRARRSIMVIGWDFDDSIRLTDDGPPLGELLRGLVEDKPALEVRVLVWSVAVLHAPSPVMPLLFGSPWQQHPRISVRLDTAHPFYAAHHQKIVVIDDALAFVGGIDMTNGRRDTPEHRPDEPRRAGPDGKPAEPVHDVHMAVSGPAAAALGVIARDRWLVATGESLPRPMDAADLDALWPPQLPAEFAGLPVAIARTWPRWRTRPPAYESQAMIRDMLMAAKRHLYIEAQYLSARYVRTALRRLLRRQTGPEIVIVLNRMPDVFVERLVMGENCMRMVRALKKADRYGRLAIFYPVVPGKNGDEPVHVHSKLIITDDQVIRIGSANLNNRSVGLDTECDLALEASDDGDRERIAAIRHGLLAEHLGVEPAAVSAVVAETGSLIRAIERLNRSPRGLRPFPVTPGPAHFVWGTRFLDPEAPFEPGWLLRLGAYRRRAPGLLPAR</sequence>
<keyword evidence="7" id="KW-0378">Hydrolase</keyword>
<name>A0ABU0M9Z4_9HYPH</name>
<dbReference type="PROSITE" id="PS50035">
    <property type="entry name" value="PLD"/>
    <property type="match status" value="2"/>
</dbReference>
<dbReference type="CDD" id="cd09143">
    <property type="entry name" value="PLDc_vPLD1_2_like_bac_2"/>
    <property type="match status" value="1"/>
</dbReference>
<evidence type="ECO:0000256" key="6">
    <source>
        <dbReference type="ARBA" id="ARBA00022737"/>
    </source>
</evidence>
<evidence type="ECO:0000256" key="8">
    <source>
        <dbReference type="ARBA" id="ARBA00023098"/>
    </source>
</evidence>
<dbReference type="Gene3D" id="3.30.870.10">
    <property type="entry name" value="Endonuclease Chain A"/>
    <property type="match status" value="2"/>
</dbReference>
<keyword evidence="5" id="KW-0964">Secreted</keyword>
<evidence type="ECO:0000313" key="12">
    <source>
        <dbReference type="EMBL" id="MDQ0517782.1"/>
    </source>
</evidence>
<keyword evidence="8" id="KW-0443">Lipid metabolism</keyword>
<evidence type="ECO:0000256" key="3">
    <source>
        <dbReference type="ARBA" id="ARBA00004613"/>
    </source>
</evidence>
<evidence type="ECO:0000256" key="5">
    <source>
        <dbReference type="ARBA" id="ARBA00022525"/>
    </source>
</evidence>
<dbReference type="RefSeq" id="WP_370877428.1">
    <property type="nucleotide sequence ID" value="NZ_JAPKNF010000002.1"/>
</dbReference>
<dbReference type="CDD" id="cd09140">
    <property type="entry name" value="PLDc_vPLD1_2_like_bac_1"/>
    <property type="match status" value="1"/>
</dbReference>
<comment type="function">
    <text evidence="2">Could be a virulence factor.</text>
</comment>
<dbReference type="SMART" id="SM00155">
    <property type="entry name" value="PLDc"/>
    <property type="match status" value="2"/>
</dbReference>
<dbReference type="EMBL" id="JAUSWJ010000001">
    <property type="protein sequence ID" value="MDQ0517782.1"/>
    <property type="molecule type" value="Genomic_DNA"/>
</dbReference>
<comment type="caution">
    <text evidence="12">The sequence shown here is derived from an EMBL/GenBank/DDBJ whole genome shotgun (WGS) entry which is preliminary data.</text>
</comment>
<comment type="subcellular location">
    <subcellularLocation>
        <location evidence="3">Secreted</location>
    </subcellularLocation>
</comment>
<keyword evidence="13" id="KW-1185">Reference proteome</keyword>